<comment type="caution">
    <text evidence="5">Lacks conserved residue(s) required for the propagation of feature annotation.</text>
</comment>
<feature type="binding site" evidence="5">
    <location>
        <position position="240"/>
    </location>
    <ligand>
        <name>S-methyl-5'-thioadenosine</name>
        <dbReference type="ChEBI" id="CHEBI:17509"/>
    </ligand>
</feature>
<feature type="transmembrane region" description="Helical" evidence="5">
    <location>
        <begin position="163"/>
        <end position="185"/>
    </location>
</feature>
<dbReference type="InterPro" id="IPR029063">
    <property type="entry name" value="SAM-dependent_MTases_sf"/>
</dbReference>
<feature type="active site" description="Proton acceptor" evidence="5 6">
    <location>
        <position position="368"/>
    </location>
</feature>
<evidence type="ECO:0000256" key="3">
    <source>
        <dbReference type="ARBA" id="ARBA00023066"/>
    </source>
</evidence>
<evidence type="ECO:0000313" key="8">
    <source>
        <dbReference type="EMBL" id="TWT94890.1"/>
    </source>
</evidence>
<feature type="transmembrane region" description="Helical" evidence="5">
    <location>
        <begin position="99"/>
        <end position="122"/>
    </location>
</feature>
<feature type="domain" description="PABS" evidence="7">
    <location>
        <begin position="210"/>
        <end position="447"/>
    </location>
</feature>
<dbReference type="InterPro" id="IPR001045">
    <property type="entry name" value="Spermi_synthase"/>
</dbReference>
<comment type="catalytic activity">
    <reaction evidence="5">
        <text>S-adenosyl 3-(methylsulfanyl)propylamine + putrescine = S-methyl-5'-thioadenosine + spermidine + H(+)</text>
        <dbReference type="Rhea" id="RHEA:12721"/>
        <dbReference type="ChEBI" id="CHEBI:15378"/>
        <dbReference type="ChEBI" id="CHEBI:17509"/>
        <dbReference type="ChEBI" id="CHEBI:57443"/>
        <dbReference type="ChEBI" id="CHEBI:57834"/>
        <dbReference type="ChEBI" id="CHEBI:326268"/>
        <dbReference type="EC" id="2.5.1.16"/>
    </reaction>
</comment>
<proteinExistence type="inferred from homology"/>
<feature type="transmembrane region" description="Helical" evidence="5">
    <location>
        <begin position="41"/>
        <end position="59"/>
    </location>
</feature>
<dbReference type="UniPathway" id="UPA00248">
    <property type="reaction ID" value="UER00314"/>
</dbReference>
<keyword evidence="5" id="KW-0812">Transmembrane</keyword>
<dbReference type="HAMAP" id="MF_00198">
    <property type="entry name" value="Spermidine_synth"/>
    <property type="match status" value="1"/>
</dbReference>
<feature type="transmembrane region" description="Helical" evidence="5">
    <location>
        <begin position="71"/>
        <end position="93"/>
    </location>
</feature>
<keyword evidence="9" id="KW-1185">Reference proteome</keyword>
<keyword evidence="2 5" id="KW-0808">Transferase</keyword>
<reference evidence="8 9" key="1">
    <citation type="submission" date="2019-02" db="EMBL/GenBank/DDBJ databases">
        <title>Deep-cultivation of Planctomycetes and their phenomic and genomic characterization uncovers novel biology.</title>
        <authorList>
            <person name="Wiegand S."/>
            <person name="Jogler M."/>
            <person name="Boedeker C."/>
            <person name="Pinto D."/>
            <person name="Vollmers J."/>
            <person name="Rivas-Marin E."/>
            <person name="Kohn T."/>
            <person name="Peeters S.H."/>
            <person name="Heuer A."/>
            <person name="Rast P."/>
            <person name="Oberbeckmann S."/>
            <person name="Bunk B."/>
            <person name="Jeske O."/>
            <person name="Meyerdierks A."/>
            <person name="Storesund J.E."/>
            <person name="Kallscheuer N."/>
            <person name="Luecker S."/>
            <person name="Lage O.M."/>
            <person name="Pohl T."/>
            <person name="Merkel B.J."/>
            <person name="Hornburger P."/>
            <person name="Mueller R.-W."/>
            <person name="Bruemmer F."/>
            <person name="Labrenz M."/>
            <person name="Spormann A.M."/>
            <person name="Op Den Camp H."/>
            <person name="Overmann J."/>
            <person name="Amann R."/>
            <person name="Jetten M.S.M."/>
            <person name="Mascher T."/>
            <person name="Medema M.H."/>
            <person name="Devos D.P."/>
            <person name="Kaster A.-K."/>
            <person name="Ovreas L."/>
            <person name="Rohde M."/>
            <person name="Galperin M.Y."/>
            <person name="Jogler C."/>
        </authorList>
    </citation>
    <scope>NUCLEOTIDE SEQUENCE [LARGE SCALE GENOMIC DNA]</scope>
    <source>
        <strain evidence="8 9">Pla100</strain>
    </source>
</reference>
<comment type="similarity">
    <text evidence="1 5">Belongs to the spermidine/spermine synthase family.</text>
</comment>
<feature type="binding site" evidence="5">
    <location>
        <begin position="348"/>
        <end position="349"/>
    </location>
    <ligand>
        <name>S-methyl-5'-thioadenosine</name>
        <dbReference type="ChEBI" id="CHEBI:17509"/>
    </ligand>
</feature>
<evidence type="ECO:0000256" key="1">
    <source>
        <dbReference type="ARBA" id="ARBA00007867"/>
    </source>
</evidence>
<feature type="binding site" evidence="5">
    <location>
        <position position="294"/>
    </location>
    <ligand>
        <name>spermidine</name>
        <dbReference type="ChEBI" id="CHEBI:57834"/>
    </ligand>
</feature>
<name>A0A5C6A677_9BACT</name>
<evidence type="ECO:0000256" key="5">
    <source>
        <dbReference type="HAMAP-Rule" id="MF_00198"/>
    </source>
</evidence>
<dbReference type="GO" id="GO:0010487">
    <property type="term" value="F:thermospermine synthase activity"/>
    <property type="evidence" value="ECO:0007669"/>
    <property type="project" value="UniProtKB-ARBA"/>
</dbReference>
<dbReference type="EC" id="2.5.1.16" evidence="5"/>
<comment type="pathway">
    <text evidence="5">Amine and polyamine biosynthesis; spermidine biosynthesis; spermidine from putrescine: step 1/1.</text>
</comment>
<dbReference type="GO" id="GO:0004766">
    <property type="term" value="F:spermidine synthase activity"/>
    <property type="evidence" value="ECO:0007669"/>
    <property type="project" value="UniProtKB-UniRule"/>
</dbReference>
<keyword evidence="3 5" id="KW-0745">Spermidine biosynthesis</keyword>
<dbReference type="FunFam" id="3.40.50.150:FF:000088">
    <property type="entry name" value="Polyamine aminopropyltransferase"/>
    <property type="match status" value="1"/>
</dbReference>
<keyword evidence="4 5" id="KW-0620">Polyamine biosynthesis</keyword>
<feature type="binding site" evidence="5">
    <location>
        <position position="314"/>
    </location>
    <ligand>
        <name>S-methyl-5'-thioadenosine</name>
        <dbReference type="ChEBI" id="CHEBI:17509"/>
    </ligand>
</feature>
<evidence type="ECO:0000256" key="6">
    <source>
        <dbReference type="PROSITE-ProRule" id="PRU00354"/>
    </source>
</evidence>
<dbReference type="Gene3D" id="3.40.50.150">
    <property type="entry name" value="Vaccinia Virus protein VP39"/>
    <property type="match status" value="1"/>
</dbReference>
<gene>
    <name evidence="8" type="primary">speE_2</name>
    <name evidence="5" type="synonym">speE</name>
    <name evidence="8" type="ORF">Pla100_34610</name>
</gene>
<dbReference type="GO" id="GO:0008295">
    <property type="term" value="P:spermidine biosynthetic process"/>
    <property type="evidence" value="ECO:0007669"/>
    <property type="project" value="UniProtKB-UniRule"/>
</dbReference>
<dbReference type="CDD" id="cd02440">
    <property type="entry name" value="AdoMet_MTases"/>
    <property type="match status" value="1"/>
</dbReference>
<feature type="transmembrane region" description="Helical" evidence="5">
    <location>
        <begin position="197"/>
        <end position="215"/>
    </location>
</feature>
<comment type="caution">
    <text evidence="8">The sequence shown here is derived from an EMBL/GenBank/DDBJ whole genome shotgun (WGS) entry which is preliminary data.</text>
</comment>
<accession>A0A5C6A677</accession>
<dbReference type="PROSITE" id="PS51006">
    <property type="entry name" value="PABS_2"/>
    <property type="match status" value="1"/>
</dbReference>
<evidence type="ECO:0000313" key="9">
    <source>
        <dbReference type="Proteomes" id="UP000316213"/>
    </source>
</evidence>
<protein>
    <recommendedName>
        <fullName evidence="5">Polyamine aminopropyltransferase</fullName>
    </recommendedName>
    <alternativeName>
        <fullName evidence="5">Putrescine aminopropyltransferase</fullName>
        <shortName evidence="5">PAPT</shortName>
    </alternativeName>
    <alternativeName>
        <fullName evidence="5">Spermidine synthase</fullName>
        <shortName evidence="5">SPDS</shortName>
        <shortName evidence="5">SPDSY</shortName>
        <ecNumber evidence="5">2.5.1.16</ecNumber>
    </alternativeName>
</protein>
<dbReference type="PROSITE" id="PS01330">
    <property type="entry name" value="PABS_1"/>
    <property type="match status" value="1"/>
</dbReference>
<feature type="transmembrane region" description="Helical" evidence="5">
    <location>
        <begin position="134"/>
        <end position="157"/>
    </location>
</feature>
<evidence type="ECO:0000256" key="2">
    <source>
        <dbReference type="ARBA" id="ARBA00022679"/>
    </source>
</evidence>
<evidence type="ECO:0000259" key="7">
    <source>
        <dbReference type="PROSITE" id="PS51006"/>
    </source>
</evidence>
<dbReference type="PANTHER" id="PTHR43317">
    <property type="entry name" value="THERMOSPERMINE SYNTHASE ACAULIS5"/>
    <property type="match status" value="1"/>
</dbReference>
<keyword evidence="5" id="KW-1133">Transmembrane helix</keyword>
<sequence>MNRAPLWLLYLNVLVIATCGLVYELVAGTLASYLLGDSVTQFSLVIGVYLSALGAGAWISQYVHTQLARVFIEVELALALIGGFSTPLLFLAFPMLDWFHVLLFGSVILIGILVGLELPLLMRILREHLEFSELISRVLAFDYLGALFASLLFPILLVPRLGLTRTALLFGLLNAGVGLWGTYLLRPLLSSKGIDGLRGRAFLVIGMLVIGMIKADALTTLSEENTLGGEIVYADSSPYQRIVVTQSDRGFQLYLNGHLQFNSVDEYRYHEALVHPLMSVCQNASRVLVLGGGDGLAVREILRYPSVESITLVDLDPAMTRLATRFEPLARLNQNALSSAKVEVVNQDAFVWVNEADERPAYDAVVIDFPDPGNYSVGKLYTTYFYQRLRKRLTPEAGVAVQCTSPLVAPQSYWCILHTLRASGYQVTPYHAAVPTFGVWGFALARIIDEERIVDETHSSSERWSLPPTLSADVEGLRFLNESTMPSLFDLPADQQPLDVPPNRLNDQNLIRLYDTEWGGRTT</sequence>
<dbReference type="Pfam" id="PF01564">
    <property type="entry name" value="Spermine_synth"/>
    <property type="match status" value="1"/>
</dbReference>
<dbReference type="EMBL" id="SJPM01000007">
    <property type="protein sequence ID" value="TWT94890.1"/>
    <property type="molecule type" value="Genomic_DNA"/>
</dbReference>
<organism evidence="8 9">
    <name type="scientific">Neorhodopirellula pilleata</name>
    <dbReference type="NCBI Taxonomy" id="2714738"/>
    <lineage>
        <taxon>Bacteria</taxon>
        <taxon>Pseudomonadati</taxon>
        <taxon>Planctomycetota</taxon>
        <taxon>Planctomycetia</taxon>
        <taxon>Pirellulales</taxon>
        <taxon>Pirellulaceae</taxon>
        <taxon>Neorhodopirellula</taxon>
    </lineage>
</organism>
<dbReference type="GO" id="GO:0005886">
    <property type="term" value="C:plasma membrane"/>
    <property type="evidence" value="ECO:0007669"/>
    <property type="project" value="UniProtKB-SubCell"/>
</dbReference>
<keyword evidence="5" id="KW-1003">Cell membrane</keyword>
<keyword evidence="5" id="KW-0472">Membrane</keyword>
<dbReference type="SUPFAM" id="SSF53335">
    <property type="entry name" value="S-adenosyl-L-methionine-dependent methyltransferases"/>
    <property type="match status" value="1"/>
</dbReference>
<dbReference type="InterPro" id="IPR030374">
    <property type="entry name" value="PABS"/>
</dbReference>
<feature type="transmembrane region" description="Helical" evidence="5">
    <location>
        <begin position="7"/>
        <end position="35"/>
    </location>
</feature>
<comment type="function">
    <text evidence="5">Catalyzes the irreversible transfer of a propylamine group from the amino donor S-adenosylmethioninamine (decarboxy-AdoMet) to putrescine (1,4-diaminobutane) to yield spermidine.</text>
</comment>
<dbReference type="NCBIfam" id="NF002956">
    <property type="entry name" value="PRK03612.1"/>
    <property type="match status" value="1"/>
</dbReference>
<comment type="subcellular location">
    <subcellularLocation>
        <location evidence="5">Cell membrane</location>
        <topology evidence="5">Multi-pass membrane protein</topology>
    </subcellularLocation>
</comment>
<dbReference type="AlphaFoldDB" id="A0A5C6A677"/>
<comment type="subunit">
    <text evidence="5">Homodimer or homotetramer.</text>
</comment>
<dbReference type="PANTHER" id="PTHR43317:SF1">
    <property type="entry name" value="THERMOSPERMINE SYNTHASE ACAULIS5"/>
    <property type="match status" value="1"/>
</dbReference>
<feature type="binding site" evidence="5">
    <location>
        <position position="270"/>
    </location>
    <ligand>
        <name>spermidine</name>
        <dbReference type="ChEBI" id="CHEBI:57834"/>
    </ligand>
</feature>
<dbReference type="Proteomes" id="UP000316213">
    <property type="component" value="Unassembled WGS sequence"/>
</dbReference>
<dbReference type="InterPro" id="IPR030373">
    <property type="entry name" value="PABS_CS"/>
</dbReference>
<evidence type="ECO:0000256" key="4">
    <source>
        <dbReference type="ARBA" id="ARBA00023115"/>
    </source>
</evidence>